<dbReference type="EMBL" id="ATAY01000094">
    <property type="protein sequence ID" value="EPR08076.1"/>
    <property type="molecule type" value="Genomic_DNA"/>
</dbReference>
<name>U4QWZ5_9FIRM</name>
<dbReference type="Pfam" id="PF24693">
    <property type="entry name" value="DUF7660"/>
    <property type="match status" value="1"/>
</dbReference>
<dbReference type="STRING" id="1330534.L323_18220"/>
<proteinExistence type="predicted"/>
<evidence type="ECO:0000313" key="3">
    <source>
        <dbReference type="Proteomes" id="UP000016860"/>
    </source>
</evidence>
<dbReference type="PATRIC" id="fig|1330534.3.peg.3618"/>
<reference evidence="2 3" key="1">
    <citation type="journal article" date="2013" name="Genome Announc.">
        <title>Draft Genome Sequence of the Cellulolytic Bacterium Clostridium papyrosolvens C7 (ATCC 700395).</title>
        <authorList>
            <person name="Zepeda V."/>
            <person name="Dassa B."/>
            <person name="Borovok I."/>
            <person name="Lamed R."/>
            <person name="Bayer E.A."/>
            <person name="Cate J.H."/>
        </authorList>
    </citation>
    <scope>NUCLEOTIDE SEQUENCE [LARGE SCALE GENOMIC DNA]</scope>
    <source>
        <strain evidence="2 3">C7</strain>
    </source>
</reference>
<comment type="caution">
    <text evidence="2">The sequence shown here is derived from an EMBL/GenBank/DDBJ whole genome shotgun (WGS) entry which is preliminary data.</text>
</comment>
<dbReference type="RefSeq" id="WP_014314874.1">
    <property type="nucleotide sequence ID" value="NZ_ATAY01000094.1"/>
</dbReference>
<dbReference type="Proteomes" id="UP000016860">
    <property type="component" value="Unassembled WGS sequence"/>
</dbReference>
<evidence type="ECO:0000313" key="2">
    <source>
        <dbReference type="EMBL" id="EPR08076.1"/>
    </source>
</evidence>
<sequence length="84" mass="10014">MSVHEEIKTVKTKEDFINFLGKLATDKKNNPVEWENKAIENYLESIQSWIEDMEGYYVNNNIEVPKNIDWNFFATVFYVGKIYE</sequence>
<organism evidence="2 3">
    <name type="scientific">Ruminiclostridium papyrosolvens C7</name>
    <dbReference type="NCBI Taxonomy" id="1330534"/>
    <lineage>
        <taxon>Bacteria</taxon>
        <taxon>Bacillati</taxon>
        <taxon>Bacillota</taxon>
        <taxon>Clostridia</taxon>
        <taxon>Eubacteriales</taxon>
        <taxon>Oscillospiraceae</taxon>
        <taxon>Ruminiclostridium</taxon>
    </lineage>
</organism>
<dbReference type="InterPro" id="IPR056077">
    <property type="entry name" value="DUF7660"/>
</dbReference>
<evidence type="ECO:0000259" key="1">
    <source>
        <dbReference type="Pfam" id="PF24693"/>
    </source>
</evidence>
<accession>U4QWZ5</accession>
<dbReference type="AlphaFoldDB" id="U4QWZ5"/>
<protein>
    <recommendedName>
        <fullName evidence="1">DUF7660 domain-containing protein</fullName>
    </recommendedName>
</protein>
<feature type="domain" description="DUF7660" evidence="1">
    <location>
        <begin position="12"/>
        <end position="84"/>
    </location>
</feature>
<gene>
    <name evidence="2" type="ORF">L323_18220</name>
</gene>
<dbReference type="OrthoDB" id="1373771at2"/>